<proteinExistence type="predicted"/>
<gene>
    <name evidence="2" type="ORF">GCM10022271_25600</name>
</gene>
<reference evidence="3" key="1">
    <citation type="journal article" date="2019" name="Int. J. Syst. Evol. Microbiol.">
        <title>The Global Catalogue of Microorganisms (GCM) 10K type strain sequencing project: providing services to taxonomists for standard genome sequencing and annotation.</title>
        <authorList>
            <consortium name="The Broad Institute Genomics Platform"/>
            <consortium name="The Broad Institute Genome Sequencing Center for Infectious Disease"/>
            <person name="Wu L."/>
            <person name="Ma J."/>
        </authorList>
    </citation>
    <scope>NUCLEOTIDE SEQUENCE [LARGE SCALE GENOMIC DNA]</scope>
    <source>
        <strain evidence="3">JCM 17525</strain>
    </source>
</reference>
<sequence>MYDARMQDGVILPENPVEAYRIVYTEGGIKKPLTEIQKRLAYGIRYTKLTTNFYELELAAQKQTPLFLVLDDSGTPKVYTTINKRKMFINNMFIQLKNKNPLLGFEVRYIRFEGTDYYTGATTKEVLLIEN</sequence>
<dbReference type="Proteomes" id="UP001501456">
    <property type="component" value="Unassembled WGS sequence"/>
</dbReference>
<name>A0ABP7HJN7_9FLAO</name>
<dbReference type="InterPro" id="IPR032269">
    <property type="entry name" value="DUF4833"/>
</dbReference>
<keyword evidence="3" id="KW-1185">Reference proteome</keyword>
<evidence type="ECO:0000259" key="1">
    <source>
        <dbReference type="Pfam" id="PF16117"/>
    </source>
</evidence>
<evidence type="ECO:0000313" key="3">
    <source>
        <dbReference type="Proteomes" id="UP001501456"/>
    </source>
</evidence>
<dbReference type="EMBL" id="BAABBI010000007">
    <property type="protein sequence ID" value="GAA3792138.1"/>
    <property type="molecule type" value="Genomic_DNA"/>
</dbReference>
<evidence type="ECO:0000313" key="2">
    <source>
        <dbReference type="EMBL" id="GAA3792138.1"/>
    </source>
</evidence>
<organism evidence="2 3">
    <name type="scientific">Corallibacter vietnamensis</name>
    <dbReference type="NCBI Taxonomy" id="904130"/>
    <lineage>
        <taxon>Bacteria</taxon>
        <taxon>Pseudomonadati</taxon>
        <taxon>Bacteroidota</taxon>
        <taxon>Flavobacteriia</taxon>
        <taxon>Flavobacteriales</taxon>
        <taxon>Flavobacteriaceae</taxon>
        <taxon>Corallibacter</taxon>
    </lineage>
</organism>
<feature type="domain" description="DUF4833" evidence="1">
    <location>
        <begin position="1"/>
        <end position="125"/>
    </location>
</feature>
<comment type="caution">
    <text evidence="2">The sequence shown here is derived from an EMBL/GenBank/DDBJ whole genome shotgun (WGS) entry which is preliminary data.</text>
</comment>
<dbReference type="Pfam" id="PF16117">
    <property type="entry name" value="DUF4833"/>
    <property type="match status" value="1"/>
</dbReference>
<protein>
    <recommendedName>
        <fullName evidence="1">DUF4833 domain-containing protein</fullName>
    </recommendedName>
</protein>
<accession>A0ABP7HJN7</accession>